<reference evidence="1 2" key="1">
    <citation type="journal article" date="2020" name="Nature">
        <title>Six reference-quality genomes reveal evolution of bat adaptations.</title>
        <authorList>
            <person name="Jebb D."/>
            <person name="Huang Z."/>
            <person name="Pippel M."/>
            <person name="Hughes G.M."/>
            <person name="Lavrichenko K."/>
            <person name="Devanna P."/>
            <person name="Winkler S."/>
            <person name="Jermiin L.S."/>
            <person name="Skirmuntt E.C."/>
            <person name="Katzourakis A."/>
            <person name="Burkitt-Gray L."/>
            <person name="Ray D.A."/>
            <person name="Sullivan K.A.M."/>
            <person name="Roscito J.G."/>
            <person name="Kirilenko B.M."/>
            <person name="Davalos L.M."/>
            <person name="Corthals A.P."/>
            <person name="Power M.L."/>
            <person name="Jones G."/>
            <person name="Ransome R.D."/>
            <person name="Dechmann D.K.N."/>
            <person name="Locatelli A.G."/>
            <person name="Puechmaille S.J."/>
            <person name="Fedrigo O."/>
            <person name="Jarvis E.D."/>
            <person name="Hiller M."/>
            <person name="Vernes S.C."/>
            <person name="Myers E.W."/>
            <person name="Teeling E.C."/>
        </authorList>
    </citation>
    <scope>NUCLEOTIDE SEQUENCE [LARGE SCALE GENOMIC DNA]</scope>
    <source>
        <strain evidence="1">MRouAeg1</strain>
        <tissue evidence="1">Muscle</tissue>
    </source>
</reference>
<dbReference type="EMBL" id="JACASE010000014">
    <property type="protein sequence ID" value="KAF6410734.1"/>
    <property type="molecule type" value="Genomic_DNA"/>
</dbReference>
<name>A0A7J8CIL0_ROUAE</name>
<protein>
    <submittedName>
        <fullName evidence="1">Uncharacterized protein</fullName>
    </submittedName>
</protein>
<keyword evidence="2" id="KW-1185">Reference proteome</keyword>
<evidence type="ECO:0000313" key="1">
    <source>
        <dbReference type="EMBL" id="KAF6410734.1"/>
    </source>
</evidence>
<dbReference type="AlphaFoldDB" id="A0A7J8CIL0"/>
<accession>A0A7J8CIL0</accession>
<sequence length="206" mass="22679">MKRGRGTELRNATGIVTILTAAALRTLPRSQRSYEVLSLTRATAAPPKQGQVLPPRHSPRIYGTPTVGTFFPLSLKWSSHRDFAIKSASRLPRKVSALCSVSKYLLNRRMKNLHEKANKHILSSLPPPASPPRGGGMVSTYFSAQARGEFKSRLAHTCLAISCEVAICQTATAIPKITGWTFGQAQSVLCYEENTHTYTHTPNFME</sequence>
<dbReference type="Proteomes" id="UP000593571">
    <property type="component" value="Unassembled WGS sequence"/>
</dbReference>
<evidence type="ECO:0000313" key="2">
    <source>
        <dbReference type="Proteomes" id="UP000593571"/>
    </source>
</evidence>
<proteinExistence type="predicted"/>
<comment type="caution">
    <text evidence="1">The sequence shown here is derived from an EMBL/GenBank/DDBJ whole genome shotgun (WGS) entry which is preliminary data.</text>
</comment>
<gene>
    <name evidence="1" type="ORF">HJG63_009175</name>
</gene>
<organism evidence="1 2">
    <name type="scientific">Rousettus aegyptiacus</name>
    <name type="common">Egyptian fruit bat</name>
    <name type="synonym">Pteropus aegyptiacus</name>
    <dbReference type="NCBI Taxonomy" id="9407"/>
    <lineage>
        <taxon>Eukaryota</taxon>
        <taxon>Metazoa</taxon>
        <taxon>Chordata</taxon>
        <taxon>Craniata</taxon>
        <taxon>Vertebrata</taxon>
        <taxon>Euteleostomi</taxon>
        <taxon>Mammalia</taxon>
        <taxon>Eutheria</taxon>
        <taxon>Laurasiatheria</taxon>
        <taxon>Chiroptera</taxon>
        <taxon>Yinpterochiroptera</taxon>
        <taxon>Pteropodoidea</taxon>
        <taxon>Pteropodidae</taxon>
        <taxon>Rousettinae</taxon>
        <taxon>Rousettus</taxon>
    </lineage>
</organism>